<sequence>MLSRFLRPRAAPSLASHGPGRPPPRRSIAAALAVDRERDDGAAKEARLRASEGMPRRSDAAEPARTSSSGSASVLKHSPSSPPPITPSPSQPTSLPPRSTPRQKMPRGGARARPIVDGEPSRQVGAFPRLESGRGAVQDPVSRNMASTSTKSRSSTVGVLTVDTPYDGARGYRGTTTSDTDARVHAVSARLERDHSPRPESSSPSAPTAAPRLAPPTPSVIHTLLPCASRASAAAALAYLEMNPSKLNPAAVAALDTWAYRTNDEHTRKRLRLLARAEGVRAFAIDHGRRWNRASWKLERRGHRRPNKFLWQKYPLLAHNGGGARDLLRHQHARLLSGRGYALEEMLDLLNGMQADAAHRLGALHLALAYANAKQVTGLLDAFTKHPHGARVFSRQTLHLAVLTRLRRPTRLSDVRKLLARFTCPPGPETWRHIAKHALARDDAPLAALAFDGAKAELGARRAAAARDPEPKPFTPISAKSDAQTRRQAALEAGRATAADPPPARFLHIGKHTTRWNFLLHACADRGWAVRGPSPEDESPVPRLLRRWTWLGEEGSFERRTDLVPEAEAEARARQLAMAVAAVSSPTSKSSASEGDTTPPRFGLGLGRRVLVDGTAYRVQKHPGRKVAITSWMRRRSRVLQSRALRAHPSEHVDSRRADWDDWDAPQPRVKVSGVGKGKRRK</sequence>
<evidence type="ECO:0000256" key="1">
    <source>
        <dbReference type="SAM" id="MobiDB-lite"/>
    </source>
</evidence>
<comment type="caution">
    <text evidence="2">The sequence shown here is derived from an EMBL/GenBank/DDBJ whole genome shotgun (WGS) entry which is preliminary data.</text>
</comment>
<organism evidence="2 3">
    <name type="scientific">Cutaneotrichosporon spelunceum</name>
    <dbReference type="NCBI Taxonomy" id="1672016"/>
    <lineage>
        <taxon>Eukaryota</taxon>
        <taxon>Fungi</taxon>
        <taxon>Dikarya</taxon>
        <taxon>Basidiomycota</taxon>
        <taxon>Agaricomycotina</taxon>
        <taxon>Tremellomycetes</taxon>
        <taxon>Trichosporonales</taxon>
        <taxon>Trichosporonaceae</taxon>
        <taxon>Cutaneotrichosporon</taxon>
    </lineage>
</organism>
<feature type="compositionally biased region" description="Low complexity" evidence="1">
    <location>
        <begin position="199"/>
        <end position="212"/>
    </location>
</feature>
<feature type="region of interest" description="Disordered" evidence="1">
    <location>
        <begin position="1"/>
        <end position="217"/>
    </location>
</feature>
<evidence type="ECO:0000313" key="2">
    <source>
        <dbReference type="EMBL" id="GMK59143.1"/>
    </source>
</evidence>
<evidence type="ECO:0000313" key="3">
    <source>
        <dbReference type="Proteomes" id="UP001222932"/>
    </source>
</evidence>
<reference evidence="2" key="1">
    <citation type="journal article" date="2023" name="BMC Genomics">
        <title>Chromosome-level genome assemblies of Cutaneotrichosporon spp. (Trichosporonales, Basidiomycota) reveal imbalanced evolution between nucleotide sequences and chromosome synteny.</title>
        <authorList>
            <person name="Kobayashi Y."/>
            <person name="Kayamori A."/>
            <person name="Aoki K."/>
            <person name="Shiwa Y."/>
            <person name="Matsutani M."/>
            <person name="Fujita N."/>
            <person name="Sugita T."/>
            <person name="Iwasaki W."/>
            <person name="Tanaka N."/>
            <person name="Takashima M."/>
        </authorList>
    </citation>
    <scope>NUCLEOTIDE SEQUENCE</scope>
    <source>
        <strain evidence="2">HIS016</strain>
    </source>
</reference>
<dbReference type="Proteomes" id="UP001222932">
    <property type="component" value="Unassembled WGS sequence"/>
</dbReference>
<feature type="region of interest" description="Disordered" evidence="1">
    <location>
        <begin position="646"/>
        <end position="682"/>
    </location>
</feature>
<protein>
    <submittedName>
        <fullName evidence="2">Uncharacterized protein</fullName>
    </submittedName>
</protein>
<gene>
    <name evidence="2" type="ORF">CspeluHIS016_0701580</name>
</gene>
<dbReference type="EMBL" id="BTCM01000007">
    <property type="protein sequence ID" value="GMK59143.1"/>
    <property type="molecule type" value="Genomic_DNA"/>
</dbReference>
<reference evidence="2" key="2">
    <citation type="submission" date="2023-06" db="EMBL/GenBank/DDBJ databases">
        <authorList>
            <person name="Kobayashi Y."/>
            <person name="Kayamori A."/>
            <person name="Aoki K."/>
            <person name="Shiwa Y."/>
            <person name="Fujita N."/>
            <person name="Sugita T."/>
            <person name="Iwasaki W."/>
            <person name="Tanaka N."/>
            <person name="Takashima M."/>
        </authorList>
    </citation>
    <scope>NUCLEOTIDE SEQUENCE</scope>
    <source>
        <strain evidence="2">HIS016</strain>
    </source>
</reference>
<feature type="region of interest" description="Disordered" evidence="1">
    <location>
        <begin position="461"/>
        <end position="503"/>
    </location>
</feature>
<feature type="compositionally biased region" description="Pro residues" evidence="1">
    <location>
        <begin position="80"/>
        <end position="99"/>
    </location>
</feature>
<feature type="compositionally biased region" description="Basic and acidic residues" evidence="1">
    <location>
        <begin position="648"/>
        <end position="660"/>
    </location>
</feature>
<feature type="compositionally biased region" description="Basic and acidic residues" evidence="1">
    <location>
        <begin position="34"/>
        <end position="62"/>
    </location>
</feature>
<feature type="compositionally biased region" description="Polar residues" evidence="1">
    <location>
        <begin position="144"/>
        <end position="158"/>
    </location>
</feature>
<accession>A0AAD3TYA5</accession>
<dbReference type="AlphaFoldDB" id="A0AAD3TYA5"/>
<feature type="compositionally biased region" description="Basic and acidic residues" evidence="1">
    <location>
        <begin position="180"/>
        <end position="198"/>
    </location>
</feature>
<feature type="compositionally biased region" description="Basic and acidic residues" evidence="1">
    <location>
        <begin position="461"/>
        <end position="471"/>
    </location>
</feature>
<proteinExistence type="predicted"/>
<name>A0AAD3TYA5_9TREE</name>
<keyword evidence="3" id="KW-1185">Reference proteome</keyword>